<name>A0A521BUW2_9BACL</name>
<accession>A0A521BUW2</accession>
<dbReference type="EMBL" id="FXTI01000002">
    <property type="protein sequence ID" value="SMO50974.1"/>
    <property type="molecule type" value="Genomic_DNA"/>
</dbReference>
<reference evidence="1 2" key="1">
    <citation type="submission" date="2017-05" db="EMBL/GenBank/DDBJ databases">
        <authorList>
            <person name="Varghese N."/>
            <person name="Submissions S."/>
        </authorList>
    </citation>
    <scope>NUCLEOTIDE SEQUENCE [LARGE SCALE GENOMIC DNA]</scope>
    <source>
        <strain evidence="1 2">DSM 45474</strain>
    </source>
</reference>
<dbReference type="AlphaFoldDB" id="A0A521BUW2"/>
<evidence type="ECO:0000313" key="2">
    <source>
        <dbReference type="Proteomes" id="UP000315636"/>
    </source>
</evidence>
<proteinExistence type="predicted"/>
<evidence type="ECO:0000313" key="1">
    <source>
        <dbReference type="EMBL" id="SMO50974.1"/>
    </source>
</evidence>
<dbReference type="RefSeq" id="WP_185956050.1">
    <property type="nucleotide sequence ID" value="NZ_FXTI01000002.1"/>
</dbReference>
<keyword evidence="2" id="KW-1185">Reference proteome</keyword>
<organism evidence="1 2">
    <name type="scientific">Melghirimyces algeriensis</name>
    <dbReference type="NCBI Taxonomy" id="910412"/>
    <lineage>
        <taxon>Bacteria</taxon>
        <taxon>Bacillati</taxon>
        <taxon>Bacillota</taxon>
        <taxon>Bacilli</taxon>
        <taxon>Bacillales</taxon>
        <taxon>Thermoactinomycetaceae</taxon>
        <taxon>Melghirimyces</taxon>
    </lineage>
</organism>
<protein>
    <submittedName>
        <fullName evidence="1">Uncharacterized protein</fullName>
    </submittedName>
</protein>
<gene>
    <name evidence="1" type="ORF">SAMN06264849_102459</name>
</gene>
<sequence length="49" mass="5605">MSIVWALVNLLFDFHILKEFTEAAGDLSPYFLYFAMRQNTGTSCGRSKD</sequence>
<dbReference type="Proteomes" id="UP000315636">
    <property type="component" value="Unassembled WGS sequence"/>
</dbReference>